<evidence type="ECO:0000256" key="3">
    <source>
        <dbReference type="SAM" id="SignalP"/>
    </source>
</evidence>
<evidence type="ECO:0000313" key="4">
    <source>
        <dbReference type="EMBL" id="KAJ7757568.1"/>
    </source>
</evidence>
<name>A0AAD7J642_9AGAR</name>
<keyword evidence="2" id="KW-1133">Transmembrane helix</keyword>
<feature type="chain" id="PRO_5042034688" description="Proteophosphoglycan ppg4" evidence="3">
    <location>
        <begin position="25"/>
        <end position="657"/>
    </location>
</feature>
<keyword evidence="2" id="KW-0472">Membrane</keyword>
<reference evidence="4" key="1">
    <citation type="submission" date="2023-03" db="EMBL/GenBank/DDBJ databases">
        <title>Massive genome expansion in bonnet fungi (Mycena s.s.) driven by repeated elements and novel gene families across ecological guilds.</title>
        <authorList>
            <consortium name="Lawrence Berkeley National Laboratory"/>
            <person name="Harder C.B."/>
            <person name="Miyauchi S."/>
            <person name="Viragh M."/>
            <person name="Kuo A."/>
            <person name="Thoen E."/>
            <person name="Andreopoulos B."/>
            <person name="Lu D."/>
            <person name="Skrede I."/>
            <person name="Drula E."/>
            <person name="Henrissat B."/>
            <person name="Morin E."/>
            <person name="Kohler A."/>
            <person name="Barry K."/>
            <person name="LaButti K."/>
            <person name="Morin E."/>
            <person name="Salamov A."/>
            <person name="Lipzen A."/>
            <person name="Mereny Z."/>
            <person name="Hegedus B."/>
            <person name="Baldrian P."/>
            <person name="Stursova M."/>
            <person name="Weitz H."/>
            <person name="Taylor A."/>
            <person name="Grigoriev I.V."/>
            <person name="Nagy L.G."/>
            <person name="Martin F."/>
            <person name="Kauserud H."/>
        </authorList>
    </citation>
    <scope>NUCLEOTIDE SEQUENCE</scope>
    <source>
        <strain evidence="4">CBHHK182m</strain>
    </source>
</reference>
<dbReference type="Proteomes" id="UP001215598">
    <property type="component" value="Unassembled WGS sequence"/>
</dbReference>
<comment type="caution">
    <text evidence="4">The sequence shown here is derived from an EMBL/GenBank/DDBJ whole genome shotgun (WGS) entry which is preliminary data.</text>
</comment>
<keyword evidence="5" id="KW-1185">Reference proteome</keyword>
<proteinExistence type="predicted"/>
<dbReference type="AlphaFoldDB" id="A0AAD7J642"/>
<feature type="compositionally biased region" description="Basic and acidic residues" evidence="1">
    <location>
        <begin position="585"/>
        <end position="603"/>
    </location>
</feature>
<evidence type="ECO:0000256" key="2">
    <source>
        <dbReference type="SAM" id="Phobius"/>
    </source>
</evidence>
<accession>A0AAD7J642</accession>
<feature type="region of interest" description="Disordered" evidence="1">
    <location>
        <begin position="377"/>
        <end position="636"/>
    </location>
</feature>
<evidence type="ECO:0008006" key="6">
    <source>
        <dbReference type="Google" id="ProtNLM"/>
    </source>
</evidence>
<protein>
    <recommendedName>
        <fullName evidence="6">Proteophosphoglycan ppg4</fullName>
    </recommendedName>
</protein>
<gene>
    <name evidence="4" type="ORF">B0H16DRAFT_1885586</name>
</gene>
<feature type="compositionally biased region" description="Pro residues" evidence="1">
    <location>
        <begin position="259"/>
        <end position="279"/>
    </location>
</feature>
<feature type="compositionally biased region" description="Low complexity" evidence="1">
    <location>
        <begin position="398"/>
        <end position="407"/>
    </location>
</feature>
<feature type="compositionally biased region" description="Acidic residues" evidence="1">
    <location>
        <begin position="289"/>
        <end position="299"/>
    </location>
</feature>
<feature type="compositionally biased region" description="Basic residues" evidence="1">
    <location>
        <begin position="193"/>
        <end position="204"/>
    </location>
</feature>
<feature type="compositionally biased region" description="Acidic residues" evidence="1">
    <location>
        <begin position="549"/>
        <end position="561"/>
    </location>
</feature>
<feature type="region of interest" description="Disordered" evidence="1">
    <location>
        <begin position="193"/>
        <end position="319"/>
    </location>
</feature>
<organism evidence="4 5">
    <name type="scientific">Mycena metata</name>
    <dbReference type="NCBI Taxonomy" id="1033252"/>
    <lineage>
        <taxon>Eukaryota</taxon>
        <taxon>Fungi</taxon>
        <taxon>Dikarya</taxon>
        <taxon>Basidiomycota</taxon>
        <taxon>Agaricomycotina</taxon>
        <taxon>Agaricomycetes</taxon>
        <taxon>Agaricomycetidae</taxon>
        <taxon>Agaricales</taxon>
        <taxon>Marasmiineae</taxon>
        <taxon>Mycenaceae</taxon>
        <taxon>Mycena</taxon>
    </lineage>
</organism>
<feature type="compositionally biased region" description="Pro residues" evidence="1">
    <location>
        <begin position="507"/>
        <end position="521"/>
    </location>
</feature>
<keyword evidence="3" id="KW-0732">Signal</keyword>
<feature type="transmembrane region" description="Helical" evidence="2">
    <location>
        <begin position="112"/>
        <end position="135"/>
    </location>
</feature>
<evidence type="ECO:0000313" key="5">
    <source>
        <dbReference type="Proteomes" id="UP001215598"/>
    </source>
</evidence>
<keyword evidence="2" id="KW-0812">Transmembrane</keyword>
<evidence type="ECO:0000256" key="1">
    <source>
        <dbReference type="SAM" id="MobiDB-lite"/>
    </source>
</evidence>
<feature type="compositionally biased region" description="Low complexity" evidence="1">
    <location>
        <begin position="230"/>
        <end position="258"/>
    </location>
</feature>
<dbReference type="EMBL" id="JARKIB010000044">
    <property type="protein sequence ID" value="KAJ7757568.1"/>
    <property type="molecule type" value="Genomic_DNA"/>
</dbReference>
<feature type="compositionally biased region" description="Low complexity" evidence="1">
    <location>
        <begin position="536"/>
        <end position="545"/>
    </location>
</feature>
<sequence length="657" mass="70195">MKYRPRRLPCFALLAVAAAYDAQAIPPPRASYDLDVFAAVDIHSTTSTRRHVPPQYSPDLNGVWKRVEPYTLVGSTVCDTCSEPTTSISETDEDFRASIPSGWVRDSVATPIRTTITVVLSVVLACFIVVAIFRFHLTRKPQPRPDLEKRCHPSTSSVNVVNEKTTTASAKGPARKWMTRASARWRDNARYLARQRRGRRHTPASRKASLESLVSVSPAASIDRAPSPVPSTSSTSNSISTSASASASASTSSLTSPGEDPPPPAPEPPAYPISMPPRLPRGKARAADDNGEFDPEADEFPPYTPRAAADSADGEGEGYFAPHAAHVATDDKALLARLAQGVSAPGGSACAAMPTEVGVCVEGEVAMAPEEDELGLDIGVEEESCLPQAASSSHLPALPQSQSGPQLRLPPPPPARAWGGEKMALERAWEAAASSSSTFPDAYPSTSNPPNSNPTPTPRPSTSNPTLGSTAASKRREAYGDAAEEDVYDVPAYPSHPPYEEAGPSTPRAPAPSAPAYPSYPHPYESAEAGPSTPRAVVVGASASAPPLWDDDEDDYEEEYGEYDHEEYGASAPALDFEDEEEGGEVYHEHEQKQRRQQQRQEESELETEPTEPEHRERQGAGQGEAHDTGWSLSDAVPLPLHLGALAGEGQGQGHDR</sequence>
<feature type="signal peptide" evidence="3">
    <location>
        <begin position="1"/>
        <end position="24"/>
    </location>
</feature>